<comment type="similarity">
    <text evidence="2">Belongs to the glycosyl hydrolase 88 family.</text>
</comment>
<dbReference type="AlphaFoldDB" id="A0A261XTF0"/>
<proteinExistence type="inferred from homology"/>
<evidence type="ECO:0008006" key="5">
    <source>
        <dbReference type="Google" id="ProtNLM"/>
    </source>
</evidence>
<dbReference type="PANTHER" id="PTHR36845:SF1">
    <property type="entry name" value="HYDROLASE, PUTATIVE (AFU_ORTHOLOGUE AFUA_7G05090)-RELATED"/>
    <property type="match status" value="1"/>
</dbReference>
<gene>
    <name evidence="3" type="ORF">BZG36_05439</name>
</gene>
<organism evidence="3 4">
    <name type="scientific">Bifiguratus adelaidae</name>
    <dbReference type="NCBI Taxonomy" id="1938954"/>
    <lineage>
        <taxon>Eukaryota</taxon>
        <taxon>Fungi</taxon>
        <taxon>Fungi incertae sedis</taxon>
        <taxon>Mucoromycota</taxon>
        <taxon>Mucoromycotina</taxon>
        <taxon>Endogonomycetes</taxon>
        <taxon>Endogonales</taxon>
        <taxon>Endogonales incertae sedis</taxon>
        <taxon>Bifiguratus</taxon>
    </lineage>
</organism>
<dbReference type="PANTHER" id="PTHR36845">
    <property type="entry name" value="HYDROLASE, PUTATIVE (AFU_ORTHOLOGUE AFUA_7G05090)-RELATED"/>
    <property type="match status" value="1"/>
</dbReference>
<dbReference type="InterPro" id="IPR052369">
    <property type="entry name" value="UG_Glycosaminoglycan_Hydrolase"/>
</dbReference>
<evidence type="ECO:0000256" key="2">
    <source>
        <dbReference type="ARBA" id="ARBA00038358"/>
    </source>
</evidence>
<dbReference type="Gene3D" id="1.50.10.10">
    <property type="match status" value="1"/>
</dbReference>
<reference evidence="3 4" key="1">
    <citation type="journal article" date="2017" name="Mycologia">
        <title>Bifiguratus adelaidae, gen. et sp. nov., a new member of Mucoromycotina in endophytic and soil-dwelling habitats.</title>
        <authorList>
            <person name="Torres-Cruz T.J."/>
            <person name="Billingsley Tobias T.L."/>
            <person name="Almatruk M."/>
            <person name="Hesse C."/>
            <person name="Kuske C.R."/>
            <person name="Desiro A."/>
            <person name="Benucci G.M."/>
            <person name="Bonito G."/>
            <person name="Stajich J.E."/>
            <person name="Dunlap C."/>
            <person name="Arnold A.E."/>
            <person name="Porras-Alfaro A."/>
        </authorList>
    </citation>
    <scope>NUCLEOTIDE SEQUENCE [LARGE SCALE GENOMIC DNA]</scope>
    <source>
        <strain evidence="3 4">AZ0501</strain>
    </source>
</reference>
<dbReference type="GO" id="GO:0052757">
    <property type="term" value="F:chondroitin hydrolase activity"/>
    <property type="evidence" value="ECO:0007669"/>
    <property type="project" value="TreeGrafter"/>
</dbReference>
<keyword evidence="1" id="KW-0378">Hydrolase</keyword>
<dbReference type="InterPro" id="IPR008928">
    <property type="entry name" value="6-hairpin_glycosidase_sf"/>
</dbReference>
<protein>
    <recommendedName>
        <fullName evidence="5">Glucuronyl hydrolase</fullName>
    </recommendedName>
</protein>
<dbReference type="SUPFAM" id="SSF48208">
    <property type="entry name" value="Six-hairpin glycosidases"/>
    <property type="match status" value="1"/>
</dbReference>
<dbReference type="Proteomes" id="UP000242875">
    <property type="component" value="Unassembled WGS sequence"/>
</dbReference>
<evidence type="ECO:0000313" key="4">
    <source>
        <dbReference type="Proteomes" id="UP000242875"/>
    </source>
</evidence>
<dbReference type="EMBL" id="MVBO01000276">
    <property type="protein sequence ID" value="OZJ01647.1"/>
    <property type="molecule type" value="Genomic_DNA"/>
</dbReference>
<keyword evidence="4" id="KW-1185">Reference proteome</keyword>
<dbReference type="GO" id="GO:0000272">
    <property type="term" value="P:polysaccharide catabolic process"/>
    <property type="evidence" value="ECO:0007669"/>
    <property type="project" value="TreeGrafter"/>
</dbReference>
<accession>A0A261XTF0</accession>
<dbReference type="InterPro" id="IPR012341">
    <property type="entry name" value="6hp_glycosidase-like_sf"/>
</dbReference>
<comment type="caution">
    <text evidence="3">The sequence shown here is derived from an EMBL/GenBank/DDBJ whole genome shotgun (WGS) entry which is preliminary data.</text>
</comment>
<evidence type="ECO:0000313" key="3">
    <source>
        <dbReference type="EMBL" id="OZJ01647.1"/>
    </source>
</evidence>
<dbReference type="OrthoDB" id="2317065at2759"/>
<sequence length="421" mass="47795">METQVEIQPRERLGLEERTSILSGKAIAEAFVGAKQHDYSEVISSVLGDAAVQKIWKVACAKPPKAGYFPHYVPTGTTDYVYEPSGWWTAGFFPGSVWLLYERSLKRRLSVTSEQLLQAGRKWEVDLEKEKYNTTTHDLGFMIMPAFYRDYVLTGNKHNREVVLQAAKSFATRWSEKVQCIRSWDSTSTKVYTYPSKETDFLVIIDNMMNLDLLYVASELSGNPKYARIATTHAETTLKHHIRPDNSTYHLIVYDPNSGAVKARLTHQGYAHESTWSRGQAWALYGYATVFKYTRDSKFLDASIRLTDYFLSRVGPDGVVYWDFDAPKPAPWDISAAMIACSGMLLLCELKPELRTMYLPRVFSMLEACTTGALSRGDSILDHATINNYEHSHNRLADSGLVYADYYFIEVGNRLIDMGLV</sequence>
<evidence type="ECO:0000256" key="1">
    <source>
        <dbReference type="ARBA" id="ARBA00022801"/>
    </source>
</evidence>
<name>A0A261XTF0_9FUNG</name>